<gene>
    <name evidence="1" type="ORF">AVEN_247647_1</name>
</gene>
<name>A0A4Y2VF22_ARAVE</name>
<accession>A0A4Y2VF22</accession>
<dbReference type="AlphaFoldDB" id="A0A4Y2VF22"/>
<evidence type="ECO:0000313" key="2">
    <source>
        <dbReference type="Proteomes" id="UP000499080"/>
    </source>
</evidence>
<dbReference type="EMBL" id="BGPR01046219">
    <property type="protein sequence ID" value="GBO23192.1"/>
    <property type="molecule type" value="Genomic_DNA"/>
</dbReference>
<keyword evidence="2" id="KW-1185">Reference proteome</keyword>
<organism evidence="1 2">
    <name type="scientific">Araneus ventricosus</name>
    <name type="common">Orbweaver spider</name>
    <name type="synonym">Epeira ventricosa</name>
    <dbReference type="NCBI Taxonomy" id="182803"/>
    <lineage>
        <taxon>Eukaryota</taxon>
        <taxon>Metazoa</taxon>
        <taxon>Ecdysozoa</taxon>
        <taxon>Arthropoda</taxon>
        <taxon>Chelicerata</taxon>
        <taxon>Arachnida</taxon>
        <taxon>Araneae</taxon>
        <taxon>Araneomorphae</taxon>
        <taxon>Entelegynae</taxon>
        <taxon>Araneoidea</taxon>
        <taxon>Araneidae</taxon>
        <taxon>Araneus</taxon>
    </lineage>
</organism>
<reference evidence="1 2" key="1">
    <citation type="journal article" date="2019" name="Sci. Rep.">
        <title>Orb-weaving spider Araneus ventricosus genome elucidates the spidroin gene catalogue.</title>
        <authorList>
            <person name="Kono N."/>
            <person name="Nakamura H."/>
            <person name="Ohtoshi R."/>
            <person name="Moran D.A.P."/>
            <person name="Shinohara A."/>
            <person name="Yoshida Y."/>
            <person name="Fujiwara M."/>
            <person name="Mori M."/>
            <person name="Tomita M."/>
            <person name="Arakawa K."/>
        </authorList>
    </citation>
    <scope>NUCLEOTIDE SEQUENCE [LARGE SCALE GENOMIC DNA]</scope>
</reference>
<comment type="caution">
    <text evidence="1">The sequence shown here is derived from an EMBL/GenBank/DDBJ whole genome shotgun (WGS) entry which is preliminary data.</text>
</comment>
<proteinExistence type="predicted"/>
<evidence type="ECO:0000313" key="1">
    <source>
        <dbReference type="EMBL" id="GBO23192.1"/>
    </source>
</evidence>
<protein>
    <submittedName>
        <fullName evidence="1">Uncharacterized protein</fullName>
    </submittedName>
</protein>
<sequence>MKEAISAKRLLVMMLENKISVNEQQNPVGRKFAQPPPFSPGYRKDYLGNENFPATNDEHSISAGCIKSPMTFLSLQLLSVASWMPIFEICTVMRNPTRHTFPSAM</sequence>
<dbReference type="Proteomes" id="UP000499080">
    <property type="component" value="Unassembled WGS sequence"/>
</dbReference>